<evidence type="ECO:0000256" key="4">
    <source>
        <dbReference type="ARBA" id="ARBA00023004"/>
    </source>
</evidence>
<dbReference type="GO" id="GO:0046872">
    <property type="term" value="F:metal ion binding"/>
    <property type="evidence" value="ECO:0007669"/>
    <property type="project" value="UniProtKB-KW"/>
</dbReference>
<keyword evidence="4 8" id="KW-0408">Iron</keyword>
<dbReference type="AlphaFoldDB" id="A0AA39ECX7"/>
<dbReference type="InterPro" id="IPR005123">
    <property type="entry name" value="Oxoglu/Fe-dep_dioxygenase_dom"/>
</dbReference>
<dbReference type="Proteomes" id="UP001168098">
    <property type="component" value="Unassembled WGS sequence"/>
</dbReference>
<dbReference type="Gene3D" id="2.60.120.330">
    <property type="entry name" value="B-lactam Antibiotic, Isopenicillin N Synthase, Chain"/>
    <property type="match status" value="1"/>
</dbReference>
<keyword evidence="11" id="KW-1185">Reference proteome</keyword>
<keyword evidence="2" id="KW-0223">Dioxygenase</keyword>
<comment type="similarity">
    <text evidence="6">Belongs to the iron/ascorbate-dependent oxidoreductase family. GA2OX subfamily.</text>
</comment>
<evidence type="ECO:0000313" key="11">
    <source>
        <dbReference type="Proteomes" id="UP001168098"/>
    </source>
</evidence>
<dbReference type="GO" id="GO:0045543">
    <property type="term" value="F:gibberellin 2-beta-dioxygenase activity"/>
    <property type="evidence" value="ECO:0007669"/>
    <property type="project" value="UniProtKB-EC"/>
</dbReference>
<keyword evidence="1 8" id="KW-0479">Metal-binding</keyword>
<proteinExistence type="inferred from homology"/>
<dbReference type="GO" id="GO:0009685">
    <property type="term" value="P:gibberellin metabolic process"/>
    <property type="evidence" value="ECO:0007669"/>
    <property type="project" value="UniProtKB-ARBA"/>
</dbReference>
<evidence type="ECO:0000256" key="6">
    <source>
        <dbReference type="ARBA" id="ARBA00061282"/>
    </source>
</evidence>
<dbReference type="Pfam" id="PF14226">
    <property type="entry name" value="DIOX_N"/>
    <property type="match status" value="1"/>
</dbReference>
<dbReference type="InterPro" id="IPR026992">
    <property type="entry name" value="DIOX_N"/>
</dbReference>
<evidence type="ECO:0000256" key="7">
    <source>
        <dbReference type="ARBA" id="ARBA00066708"/>
    </source>
</evidence>
<dbReference type="SUPFAM" id="SSF51197">
    <property type="entry name" value="Clavaminate synthase-like"/>
    <property type="match status" value="1"/>
</dbReference>
<protein>
    <recommendedName>
        <fullName evidence="7">gibberellin 2beta-dioxygenase</fullName>
        <ecNumber evidence="7">1.14.11.13</ecNumber>
    </recommendedName>
</protein>
<evidence type="ECO:0000313" key="10">
    <source>
        <dbReference type="EMBL" id="KAJ9709567.1"/>
    </source>
</evidence>
<dbReference type="InterPro" id="IPR044861">
    <property type="entry name" value="IPNS-like_FE2OG_OXY"/>
</dbReference>
<dbReference type="PANTHER" id="PTHR47990">
    <property type="entry name" value="2-OXOGLUTARATE (2OG) AND FE(II)-DEPENDENT OXYGENASE SUPERFAMILY PROTEIN-RELATED"/>
    <property type="match status" value="1"/>
</dbReference>
<evidence type="ECO:0000256" key="8">
    <source>
        <dbReference type="RuleBase" id="RU003682"/>
    </source>
</evidence>
<comment type="caution">
    <text evidence="10">The sequence shown here is derived from an EMBL/GenBank/DDBJ whole genome shotgun (WGS) entry which is preliminary data.</text>
</comment>
<name>A0AA39ECX7_VITRO</name>
<comment type="catalytic activity">
    <reaction evidence="5">
        <text>gibberellin A1 + 2-oxoglutarate + O2 = gibberellin A8 + succinate + CO2</text>
        <dbReference type="Rhea" id="RHEA:15005"/>
        <dbReference type="ChEBI" id="CHEBI:15379"/>
        <dbReference type="ChEBI" id="CHEBI:16526"/>
        <dbReference type="ChEBI" id="CHEBI:16810"/>
        <dbReference type="ChEBI" id="CHEBI:30031"/>
        <dbReference type="ChEBI" id="CHEBI:58524"/>
        <dbReference type="ChEBI" id="CHEBI:58594"/>
        <dbReference type="EC" id="1.14.11.13"/>
    </reaction>
</comment>
<sequence>MFTLLHGHTIFYDDILDSDTFGSVHCRRTMTNSNPPLLQNYGVLRQQGETPAVQQRDCGNTGAAMEECQLPLIDLEGLWSESEEERLACASAIGRASSKWGFFQVVNHGIRPELLSEMRREQVKLFETPFERKAACQLLNNSYRWGTPTATCPKEFSWSEAFHIPLTKVSEEACYGEFCSLREVMQEFAKAMSNLARLLAGVLAECLGHQKGVFDEICDESTCFLRLNRYPPCPLSPEVFGLVPHTDSDFLTILYQDEVGGLQLMKDSKWVAVKPNKDTLIVNIGDLFQAWSNNEYKSVEHQVMANAIKERYSIAYFLCPSYDAFIGSCSEPTIYKKFTFGEYRQQVQEDVKKTGHKVGLPRFLLQTTQ</sequence>
<evidence type="ECO:0000256" key="1">
    <source>
        <dbReference type="ARBA" id="ARBA00022723"/>
    </source>
</evidence>
<organism evidence="10 11">
    <name type="scientific">Vitis rotundifolia</name>
    <name type="common">Muscadine grape</name>
    <dbReference type="NCBI Taxonomy" id="103349"/>
    <lineage>
        <taxon>Eukaryota</taxon>
        <taxon>Viridiplantae</taxon>
        <taxon>Streptophyta</taxon>
        <taxon>Embryophyta</taxon>
        <taxon>Tracheophyta</taxon>
        <taxon>Spermatophyta</taxon>
        <taxon>Magnoliopsida</taxon>
        <taxon>eudicotyledons</taxon>
        <taxon>Gunneridae</taxon>
        <taxon>Pentapetalae</taxon>
        <taxon>rosids</taxon>
        <taxon>Vitales</taxon>
        <taxon>Vitaceae</taxon>
        <taxon>Viteae</taxon>
        <taxon>Vitis</taxon>
    </lineage>
</organism>
<dbReference type="InterPro" id="IPR050231">
    <property type="entry name" value="Iron_ascorbate_oxido_reductase"/>
</dbReference>
<dbReference type="PROSITE" id="PS51471">
    <property type="entry name" value="FE2OG_OXY"/>
    <property type="match status" value="1"/>
</dbReference>
<dbReference type="EC" id="1.14.11.13" evidence="7"/>
<dbReference type="FunFam" id="2.60.120.330:FF:000021">
    <property type="entry name" value="Gibberellin 2-beta-dioxygenase 8"/>
    <property type="match status" value="1"/>
</dbReference>
<feature type="domain" description="Fe2OG dioxygenase" evidence="9">
    <location>
        <begin position="219"/>
        <end position="320"/>
    </location>
</feature>
<evidence type="ECO:0000256" key="3">
    <source>
        <dbReference type="ARBA" id="ARBA00023002"/>
    </source>
</evidence>
<evidence type="ECO:0000256" key="5">
    <source>
        <dbReference type="ARBA" id="ARBA00052204"/>
    </source>
</evidence>
<dbReference type="EMBL" id="JARBHA010000001">
    <property type="protein sequence ID" value="KAJ9709567.1"/>
    <property type="molecule type" value="Genomic_DNA"/>
</dbReference>
<gene>
    <name evidence="10" type="ORF">PVL29_001175</name>
</gene>
<evidence type="ECO:0000256" key="2">
    <source>
        <dbReference type="ARBA" id="ARBA00022964"/>
    </source>
</evidence>
<keyword evidence="3 8" id="KW-0560">Oxidoreductase</keyword>
<accession>A0AA39ECX7</accession>
<dbReference type="Pfam" id="PF03171">
    <property type="entry name" value="2OG-FeII_Oxy"/>
    <property type="match status" value="1"/>
</dbReference>
<evidence type="ECO:0000259" key="9">
    <source>
        <dbReference type="PROSITE" id="PS51471"/>
    </source>
</evidence>
<reference evidence="10 11" key="1">
    <citation type="journal article" date="2023" name="BMC Biotechnol.">
        <title>Vitis rotundifolia cv Carlos genome sequencing.</title>
        <authorList>
            <person name="Huff M."/>
            <person name="Hulse-Kemp A."/>
            <person name="Scheffler B."/>
            <person name="Youngblood R."/>
            <person name="Simpson S."/>
            <person name="Babiker E."/>
            <person name="Staton M."/>
        </authorList>
    </citation>
    <scope>NUCLEOTIDE SEQUENCE [LARGE SCALE GENOMIC DNA]</scope>
    <source>
        <tissue evidence="10">Leaf</tissue>
    </source>
</reference>
<dbReference type="InterPro" id="IPR027443">
    <property type="entry name" value="IPNS-like_sf"/>
</dbReference>